<dbReference type="Gene3D" id="4.10.240.10">
    <property type="entry name" value="Zn(2)-C6 fungal-type DNA-binding domain"/>
    <property type="match status" value="1"/>
</dbReference>
<dbReference type="Pfam" id="PF11951">
    <property type="entry name" value="Fungal_trans_2"/>
    <property type="match status" value="1"/>
</dbReference>
<keyword evidence="9" id="KW-1185">Reference proteome</keyword>
<dbReference type="GO" id="GO:0003677">
    <property type="term" value="F:DNA binding"/>
    <property type="evidence" value="ECO:0007669"/>
    <property type="project" value="UniProtKB-KW"/>
</dbReference>
<dbReference type="Pfam" id="PF00172">
    <property type="entry name" value="Zn_clus"/>
    <property type="match status" value="1"/>
</dbReference>
<dbReference type="PANTHER" id="PTHR38111">
    <property type="entry name" value="ZN(2)-C6 FUNGAL-TYPE DOMAIN-CONTAINING PROTEIN-RELATED"/>
    <property type="match status" value="1"/>
</dbReference>
<evidence type="ECO:0000313" key="9">
    <source>
        <dbReference type="Proteomes" id="UP000191518"/>
    </source>
</evidence>
<feature type="compositionally biased region" description="Low complexity" evidence="6">
    <location>
        <begin position="69"/>
        <end position="81"/>
    </location>
</feature>
<evidence type="ECO:0000313" key="8">
    <source>
        <dbReference type="EMBL" id="OQE05784.1"/>
    </source>
</evidence>
<proteinExistence type="predicted"/>
<dbReference type="AlphaFoldDB" id="A0A1V6RWA8"/>
<dbReference type="InterPro" id="IPR053178">
    <property type="entry name" value="Osmoadaptation_assoc"/>
</dbReference>
<feature type="region of interest" description="Disordered" evidence="6">
    <location>
        <begin position="447"/>
        <end position="467"/>
    </location>
</feature>
<reference evidence="9" key="1">
    <citation type="journal article" date="2017" name="Nat. Microbiol.">
        <title>Global analysis of biosynthetic gene clusters reveals vast potential of secondary metabolite production in Penicillium species.</title>
        <authorList>
            <person name="Nielsen J.C."/>
            <person name="Grijseels S."/>
            <person name="Prigent S."/>
            <person name="Ji B."/>
            <person name="Dainat J."/>
            <person name="Nielsen K.F."/>
            <person name="Frisvad J.C."/>
            <person name="Workman M."/>
            <person name="Nielsen J."/>
        </authorList>
    </citation>
    <scope>NUCLEOTIDE SEQUENCE [LARGE SCALE GENOMIC DNA]</scope>
    <source>
        <strain evidence="9">IBT 29486</strain>
    </source>
</reference>
<sequence>MVGVPHSTGCALCRERRIKCDEVVPECSQCQKYGRTCPGYRRIFRFQDEGPNLARRHRSNTRRKGGGTLSDPPASATSSTPDPLPPAHEESAAAADVVRGNAIALMRRHSSLSGWDEKVSPSLVRKSFRAAQPQLFLDFIGTSFPTLYYHNRFRSGDAPGFAEYIVMNFGKDAYLDSAVCCLSSVYLAHLTQDQALLKASRQMYSKSLGAVIRSIPKAHHAKSNNMLCTTLILSVFEMYAQTTPDAWVIHSDGVKRLMISRGPEAHESGFGRYCWIAFRGFLIATAVYEGKPCFLDQEEWQSYAGKVRTEDCQKPGEWSAYAEISDLAFMELAKCPRYISETRDLLSAPTESDSNSLTNLTKRIDNTSRRLRSLAAELRSCINAHSERQQGIVQRPGSFVGPVPEIFPDTGPSILLNGAENMLETLQQLSDRLEDRLRFTLVEDHSPESSVITPPSGGSEYSTSPVSATSKNFTVPFRIHSELGQGPSRTSDPQDPRAVIWLDRIASSMGVLGAKVLPGDDSSGVSVHMDHLTQLLEAQ</sequence>
<evidence type="ECO:0000256" key="6">
    <source>
        <dbReference type="SAM" id="MobiDB-lite"/>
    </source>
</evidence>
<keyword evidence="2" id="KW-0238">DNA-binding</keyword>
<dbReference type="SMART" id="SM00066">
    <property type="entry name" value="GAL4"/>
    <property type="match status" value="1"/>
</dbReference>
<accession>A0A1V6RWA8</accession>
<evidence type="ECO:0000256" key="4">
    <source>
        <dbReference type="ARBA" id="ARBA00023242"/>
    </source>
</evidence>
<dbReference type="OrthoDB" id="5126878at2759"/>
<keyword evidence="1" id="KW-0805">Transcription regulation</keyword>
<evidence type="ECO:0000256" key="1">
    <source>
        <dbReference type="ARBA" id="ARBA00023015"/>
    </source>
</evidence>
<evidence type="ECO:0000256" key="5">
    <source>
        <dbReference type="SAM" id="Coils"/>
    </source>
</evidence>
<dbReference type="InterPro" id="IPR001138">
    <property type="entry name" value="Zn2Cys6_DnaBD"/>
</dbReference>
<comment type="caution">
    <text evidence="8">The sequence shown here is derived from an EMBL/GenBank/DDBJ whole genome shotgun (WGS) entry which is preliminary data.</text>
</comment>
<feature type="region of interest" description="Disordered" evidence="6">
    <location>
        <begin position="51"/>
        <end position="89"/>
    </location>
</feature>
<dbReference type="PANTHER" id="PTHR38111:SF5">
    <property type="entry name" value="TRANSCRIPTION FACTOR DOMAIN-CONTAINING PROTEIN"/>
    <property type="match status" value="1"/>
</dbReference>
<dbReference type="InterPro" id="IPR036864">
    <property type="entry name" value="Zn2-C6_fun-type_DNA-bd_sf"/>
</dbReference>
<gene>
    <name evidence="8" type="ORF">PENVUL_c022G00397</name>
</gene>
<organism evidence="8 9">
    <name type="scientific">Penicillium vulpinum</name>
    <dbReference type="NCBI Taxonomy" id="29845"/>
    <lineage>
        <taxon>Eukaryota</taxon>
        <taxon>Fungi</taxon>
        <taxon>Dikarya</taxon>
        <taxon>Ascomycota</taxon>
        <taxon>Pezizomycotina</taxon>
        <taxon>Eurotiomycetes</taxon>
        <taxon>Eurotiomycetidae</taxon>
        <taxon>Eurotiales</taxon>
        <taxon>Aspergillaceae</taxon>
        <taxon>Penicillium</taxon>
    </lineage>
</organism>
<dbReference type="STRING" id="29845.A0A1V6RWA8"/>
<dbReference type="InterPro" id="IPR021858">
    <property type="entry name" value="Fun_TF"/>
</dbReference>
<dbReference type="PROSITE" id="PS50048">
    <property type="entry name" value="ZN2_CY6_FUNGAL_2"/>
    <property type="match status" value="1"/>
</dbReference>
<dbReference type="SUPFAM" id="SSF57701">
    <property type="entry name" value="Zn2/Cys6 DNA-binding domain"/>
    <property type="match status" value="1"/>
</dbReference>
<dbReference type="EMBL" id="MDYP01000022">
    <property type="protein sequence ID" value="OQE05784.1"/>
    <property type="molecule type" value="Genomic_DNA"/>
</dbReference>
<evidence type="ECO:0000256" key="3">
    <source>
        <dbReference type="ARBA" id="ARBA00023163"/>
    </source>
</evidence>
<dbReference type="GO" id="GO:0000981">
    <property type="term" value="F:DNA-binding transcription factor activity, RNA polymerase II-specific"/>
    <property type="evidence" value="ECO:0007669"/>
    <property type="project" value="InterPro"/>
</dbReference>
<keyword evidence="3" id="KW-0804">Transcription</keyword>
<feature type="compositionally biased region" description="Basic residues" evidence="6">
    <location>
        <begin position="54"/>
        <end position="65"/>
    </location>
</feature>
<protein>
    <recommendedName>
        <fullName evidence="7">Zn(2)-C6 fungal-type domain-containing protein</fullName>
    </recommendedName>
</protein>
<dbReference type="PROSITE" id="PS00463">
    <property type="entry name" value="ZN2_CY6_FUNGAL_1"/>
    <property type="match status" value="1"/>
</dbReference>
<evidence type="ECO:0000256" key="2">
    <source>
        <dbReference type="ARBA" id="ARBA00023125"/>
    </source>
</evidence>
<dbReference type="CDD" id="cd00067">
    <property type="entry name" value="GAL4"/>
    <property type="match status" value="1"/>
</dbReference>
<feature type="domain" description="Zn(2)-C6 fungal-type" evidence="7">
    <location>
        <begin position="9"/>
        <end position="37"/>
    </location>
</feature>
<evidence type="ECO:0000259" key="7">
    <source>
        <dbReference type="PROSITE" id="PS50048"/>
    </source>
</evidence>
<name>A0A1V6RWA8_9EURO</name>
<dbReference type="GO" id="GO:0008270">
    <property type="term" value="F:zinc ion binding"/>
    <property type="evidence" value="ECO:0007669"/>
    <property type="project" value="InterPro"/>
</dbReference>
<feature type="coiled-coil region" evidence="5">
    <location>
        <begin position="416"/>
        <end position="443"/>
    </location>
</feature>
<keyword evidence="4" id="KW-0539">Nucleus</keyword>
<dbReference type="Proteomes" id="UP000191518">
    <property type="component" value="Unassembled WGS sequence"/>
</dbReference>
<keyword evidence="5" id="KW-0175">Coiled coil</keyword>